<dbReference type="GO" id="GO:0012505">
    <property type="term" value="C:endomembrane system"/>
    <property type="evidence" value="ECO:0007669"/>
    <property type="project" value="UniProtKB-SubCell"/>
</dbReference>
<dbReference type="RefSeq" id="WP_110022604.1">
    <property type="nucleotide sequence ID" value="NZ_PDNZ01000002.1"/>
</dbReference>
<dbReference type="OrthoDB" id="582337at2"/>
<keyword evidence="2 5" id="KW-0812">Transmembrane</keyword>
<evidence type="ECO:0000256" key="1">
    <source>
        <dbReference type="ARBA" id="ARBA00004127"/>
    </source>
</evidence>
<dbReference type="EMBL" id="PDNZ01000002">
    <property type="protein sequence ID" value="PWW82889.1"/>
    <property type="molecule type" value="Genomic_DNA"/>
</dbReference>
<comment type="caution">
    <text evidence="7">The sequence shown here is derived from an EMBL/GenBank/DDBJ whole genome shotgun (WGS) entry which is preliminary data.</text>
</comment>
<evidence type="ECO:0000256" key="4">
    <source>
        <dbReference type="ARBA" id="ARBA00023136"/>
    </source>
</evidence>
<evidence type="ECO:0000313" key="7">
    <source>
        <dbReference type="EMBL" id="PWW82889.1"/>
    </source>
</evidence>
<proteinExistence type="predicted"/>
<dbReference type="Proteomes" id="UP000246278">
    <property type="component" value="Unassembled WGS sequence"/>
</dbReference>
<evidence type="ECO:0000256" key="2">
    <source>
        <dbReference type="ARBA" id="ARBA00022692"/>
    </source>
</evidence>
<comment type="subcellular location">
    <subcellularLocation>
        <location evidence="1">Endomembrane system</location>
        <topology evidence="1">Multi-pass membrane protein</topology>
    </subcellularLocation>
</comment>
<protein>
    <recommendedName>
        <fullName evidence="6">DUF202 domain-containing protein</fullName>
    </recommendedName>
</protein>
<evidence type="ECO:0000256" key="5">
    <source>
        <dbReference type="SAM" id="Phobius"/>
    </source>
</evidence>
<sequence>MRKSLYSRFDDDELILRDELAIDRTLLANERTLLAYLRSGVALVIAGISIMHFANEMWFWAVGVACIPFGAVTGVVGVIRYRRIGRSIDAVRRQSPASRIK</sequence>
<organism evidence="7 8">
    <name type="scientific">Prosthecochloris marina</name>
    <dbReference type="NCBI Taxonomy" id="2017681"/>
    <lineage>
        <taxon>Bacteria</taxon>
        <taxon>Pseudomonadati</taxon>
        <taxon>Chlorobiota</taxon>
        <taxon>Chlorobiia</taxon>
        <taxon>Chlorobiales</taxon>
        <taxon>Chlorobiaceae</taxon>
        <taxon>Prosthecochloris</taxon>
    </lineage>
</organism>
<name>A0A317T819_9CHLB</name>
<keyword evidence="3 5" id="KW-1133">Transmembrane helix</keyword>
<dbReference type="InterPro" id="IPR003807">
    <property type="entry name" value="DUF202"/>
</dbReference>
<keyword evidence="8" id="KW-1185">Reference proteome</keyword>
<feature type="domain" description="DUF202" evidence="6">
    <location>
        <begin position="24"/>
        <end position="86"/>
    </location>
</feature>
<dbReference type="Pfam" id="PF02656">
    <property type="entry name" value="DUF202"/>
    <property type="match status" value="1"/>
</dbReference>
<gene>
    <name evidence="7" type="ORF">CR164_03895</name>
</gene>
<feature type="transmembrane region" description="Helical" evidence="5">
    <location>
        <begin position="57"/>
        <end position="79"/>
    </location>
</feature>
<evidence type="ECO:0000256" key="3">
    <source>
        <dbReference type="ARBA" id="ARBA00022989"/>
    </source>
</evidence>
<reference evidence="8" key="1">
    <citation type="submission" date="2017-10" db="EMBL/GenBank/DDBJ databases">
        <authorList>
            <person name="Gaisin V.A."/>
            <person name="Rysina M.S."/>
            <person name="Grouzdev D.S."/>
        </authorList>
    </citation>
    <scope>NUCLEOTIDE SEQUENCE [LARGE SCALE GENOMIC DNA]</scope>
    <source>
        <strain evidence="8">V1</strain>
    </source>
</reference>
<keyword evidence="4 5" id="KW-0472">Membrane</keyword>
<accession>A0A317T819</accession>
<evidence type="ECO:0000259" key="6">
    <source>
        <dbReference type="Pfam" id="PF02656"/>
    </source>
</evidence>
<feature type="transmembrane region" description="Helical" evidence="5">
    <location>
        <begin position="33"/>
        <end position="51"/>
    </location>
</feature>
<evidence type="ECO:0000313" key="8">
    <source>
        <dbReference type="Proteomes" id="UP000246278"/>
    </source>
</evidence>
<dbReference type="AlphaFoldDB" id="A0A317T819"/>